<feature type="region of interest" description="Disordered" evidence="1">
    <location>
        <begin position="274"/>
        <end position="400"/>
    </location>
</feature>
<dbReference type="EMBL" id="KN846959">
    <property type="protein sequence ID" value="KIW67722.1"/>
    <property type="molecule type" value="Genomic_DNA"/>
</dbReference>
<feature type="compositionally biased region" description="Acidic residues" evidence="1">
    <location>
        <begin position="334"/>
        <end position="349"/>
    </location>
</feature>
<reference evidence="2 3" key="1">
    <citation type="submission" date="2015-01" db="EMBL/GenBank/DDBJ databases">
        <title>The Genome Sequence of Capronia semiimmersa CBS27337.</title>
        <authorList>
            <consortium name="The Broad Institute Genomics Platform"/>
            <person name="Cuomo C."/>
            <person name="de Hoog S."/>
            <person name="Gorbushina A."/>
            <person name="Stielow B."/>
            <person name="Teixiera M."/>
            <person name="Abouelleil A."/>
            <person name="Chapman S.B."/>
            <person name="Priest M."/>
            <person name="Young S.K."/>
            <person name="Wortman J."/>
            <person name="Nusbaum C."/>
            <person name="Birren B."/>
        </authorList>
    </citation>
    <scope>NUCLEOTIDE SEQUENCE [LARGE SCALE GENOMIC DNA]</scope>
    <source>
        <strain evidence="2 3">CBS 27337</strain>
    </source>
</reference>
<protein>
    <submittedName>
        <fullName evidence="2">Uncharacterized protein</fullName>
    </submittedName>
</protein>
<feature type="compositionally biased region" description="Polar residues" evidence="1">
    <location>
        <begin position="89"/>
        <end position="112"/>
    </location>
</feature>
<evidence type="ECO:0000313" key="3">
    <source>
        <dbReference type="Proteomes" id="UP000054266"/>
    </source>
</evidence>
<organism evidence="2 3">
    <name type="scientific">Phialophora macrospora</name>
    <dbReference type="NCBI Taxonomy" id="1851006"/>
    <lineage>
        <taxon>Eukaryota</taxon>
        <taxon>Fungi</taxon>
        <taxon>Dikarya</taxon>
        <taxon>Ascomycota</taxon>
        <taxon>Pezizomycotina</taxon>
        <taxon>Eurotiomycetes</taxon>
        <taxon>Chaetothyriomycetidae</taxon>
        <taxon>Chaetothyriales</taxon>
        <taxon>Herpotrichiellaceae</taxon>
        <taxon>Phialophora</taxon>
    </lineage>
</organism>
<dbReference type="Proteomes" id="UP000054266">
    <property type="component" value="Unassembled WGS sequence"/>
</dbReference>
<dbReference type="HOGENOM" id="CLU_057714_0_0_1"/>
<feature type="region of interest" description="Disordered" evidence="1">
    <location>
        <begin position="89"/>
        <end position="119"/>
    </location>
</feature>
<dbReference type="STRING" id="5601.A0A0D2E008"/>
<accession>A0A0D2E008</accession>
<keyword evidence="3" id="KW-1185">Reference proteome</keyword>
<gene>
    <name evidence="2" type="ORF">PV04_06954</name>
</gene>
<evidence type="ECO:0000256" key="1">
    <source>
        <dbReference type="SAM" id="MobiDB-lite"/>
    </source>
</evidence>
<feature type="compositionally biased region" description="Low complexity" evidence="1">
    <location>
        <begin position="173"/>
        <end position="200"/>
    </location>
</feature>
<feature type="region of interest" description="Disordered" evidence="1">
    <location>
        <begin position="1"/>
        <end position="53"/>
    </location>
</feature>
<evidence type="ECO:0000313" key="2">
    <source>
        <dbReference type="EMBL" id="KIW67722.1"/>
    </source>
</evidence>
<sequence length="400" mass="44217">MFFLSSPTPAPAPQALPNPFSSPSAREHLPRQSLTHSYTKQHLPRPTLTEPYTRENSYTKAYNTGCYTPHAPSPLRLESSPLRTARNANLMSSPTRSNGSKTAGDLLTSSPSRGADGVDENWVLGHIEGDESMGISSFHAHAHQTPAGKLNASMGGYGLDGEGSSSLVTPPDSASHPQAARTAAAAASSPFGPSYSFAAPQPSGVSQWGLRSRESSPSSLLAAQTTRNREERKSRFLDRIRRRRDDQRSELVGDQVLRMDFVKERRGWEEQMARRAAVEAGVRIEDEEEDDDDEGAEAMQDGHRLRDEELSPTEEYEDLVREYEYELDRRGDLAPEEEFPIDDADDEEYERLFREMEILSQPSVSQSQGQSSPGPRQQEQHPHQQGMVHPGGGDDAMDIS</sequence>
<feature type="compositionally biased region" description="Acidic residues" evidence="1">
    <location>
        <begin position="285"/>
        <end position="296"/>
    </location>
</feature>
<feature type="compositionally biased region" description="Basic and acidic residues" evidence="1">
    <location>
        <begin position="300"/>
        <end position="309"/>
    </location>
</feature>
<proteinExistence type="predicted"/>
<feature type="compositionally biased region" description="Basic and acidic residues" evidence="1">
    <location>
        <begin position="318"/>
        <end position="333"/>
    </location>
</feature>
<name>A0A0D2E008_9EURO</name>
<dbReference type="AlphaFoldDB" id="A0A0D2E008"/>
<feature type="region of interest" description="Disordered" evidence="1">
    <location>
        <begin position="161"/>
        <end position="234"/>
    </location>
</feature>
<feature type="compositionally biased region" description="Low complexity" evidence="1">
    <location>
        <begin position="360"/>
        <end position="377"/>
    </location>
</feature>